<comment type="cofactor">
    <cofactor evidence="1">
        <name>Fe(2+)</name>
        <dbReference type="ChEBI" id="CHEBI:29033"/>
    </cofactor>
</comment>
<dbReference type="GO" id="GO:0005506">
    <property type="term" value="F:iron ion binding"/>
    <property type="evidence" value="ECO:0007669"/>
    <property type="project" value="UniProtKB-ARBA"/>
</dbReference>
<dbReference type="SUPFAM" id="SSF51197">
    <property type="entry name" value="Clavaminate synthase-like"/>
    <property type="match status" value="1"/>
</dbReference>
<dbReference type="GO" id="GO:0016706">
    <property type="term" value="F:2-oxoglutarate-dependent dioxygenase activity"/>
    <property type="evidence" value="ECO:0007669"/>
    <property type="project" value="UniProtKB-ARBA"/>
</dbReference>
<name>A0A1C0TVG8_9GAMM</name>
<dbReference type="Gene3D" id="2.60.120.620">
    <property type="entry name" value="q2cbj1_9rhob like domain"/>
    <property type="match status" value="1"/>
</dbReference>
<reference evidence="3" key="1">
    <citation type="submission" date="2016-07" db="EMBL/GenBank/DDBJ databases">
        <authorList>
            <person name="Florea S."/>
            <person name="Webb J.S."/>
            <person name="Jaromczyk J."/>
            <person name="Schardl C.L."/>
        </authorList>
    </citation>
    <scope>NUCLEOTIDE SEQUENCE [LARGE SCALE GENOMIC DNA]</scope>
    <source>
        <strain evidence="3">IPB1</strain>
    </source>
</reference>
<comment type="caution">
    <text evidence="2">The sequence shown here is derived from an EMBL/GenBank/DDBJ whole genome shotgun (WGS) entry which is preliminary data.</text>
</comment>
<evidence type="ECO:0000256" key="1">
    <source>
        <dbReference type="ARBA" id="ARBA00001954"/>
    </source>
</evidence>
<protein>
    <recommendedName>
        <fullName evidence="4">Phytanoyl-CoA dioxygenase</fullName>
    </recommendedName>
</protein>
<dbReference type="Proteomes" id="UP000093366">
    <property type="component" value="Unassembled WGS sequence"/>
</dbReference>
<dbReference type="AlphaFoldDB" id="A0A1C0TVG8"/>
<dbReference type="InterPro" id="IPR008775">
    <property type="entry name" value="Phytyl_CoA_dOase-like"/>
</dbReference>
<gene>
    <name evidence="2" type="ORF">A7985_04575</name>
</gene>
<sequence>MTQLAAHLLGRKAYLVRAILFNKSASNNWAVPWHQDKTVSVSQQFFMKGWRSWSIKEGVHHAQPSIDFLNQMVTLRLHLNDTDRKNGCLKVIPASHQLGLLSVGAIKTCVEKQSAFNCKMSTGGLLAMRPRLLHCSEKLLSPSQRSVVHLEYSCFELPMGIFWA</sequence>
<dbReference type="PANTHER" id="PTHR20883:SF48">
    <property type="entry name" value="ECTOINE DIOXYGENASE"/>
    <property type="match status" value="1"/>
</dbReference>
<proteinExistence type="predicted"/>
<dbReference type="OrthoDB" id="9791262at2"/>
<organism evidence="2 3">
    <name type="scientific">Pseudoalteromonas luteoviolacea</name>
    <dbReference type="NCBI Taxonomy" id="43657"/>
    <lineage>
        <taxon>Bacteria</taxon>
        <taxon>Pseudomonadati</taxon>
        <taxon>Pseudomonadota</taxon>
        <taxon>Gammaproteobacteria</taxon>
        <taxon>Alteromonadales</taxon>
        <taxon>Pseudoalteromonadaceae</taxon>
        <taxon>Pseudoalteromonas</taxon>
    </lineage>
</organism>
<dbReference type="PANTHER" id="PTHR20883">
    <property type="entry name" value="PHYTANOYL-COA DIOXYGENASE DOMAIN CONTAINING 1"/>
    <property type="match status" value="1"/>
</dbReference>
<dbReference type="Pfam" id="PF05721">
    <property type="entry name" value="PhyH"/>
    <property type="match status" value="1"/>
</dbReference>
<evidence type="ECO:0000313" key="3">
    <source>
        <dbReference type="Proteomes" id="UP000093366"/>
    </source>
</evidence>
<dbReference type="EMBL" id="MAUJ01000001">
    <property type="protein sequence ID" value="OCQ23224.1"/>
    <property type="molecule type" value="Genomic_DNA"/>
</dbReference>
<evidence type="ECO:0000313" key="2">
    <source>
        <dbReference type="EMBL" id="OCQ23224.1"/>
    </source>
</evidence>
<accession>A0A1C0TVG8</accession>
<evidence type="ECO:0008006" key="4">
    <source>
        <dbReference type="Google" id="ProtNLM"/>
    </source>
</evidence>